<feature type="chain" id="PRO_5017356471" evidence="3">
    <location>
        <begin position="28"/>
        <end position="287"/>
    </location>
</feature>
<evidence type="ECO:0000313" key="4">
    <source>
        <dbReference type="EMBL" id="EKD44343.1"/>
    </source>
</evidence>
<feature type="coiled-coil region" evidence="1">
    <location>
        <begin position="164"/>
        <end position="240"/>
    </location>
</feature>
<name>K1ZIT5_9BACT</name>
<dbReference type="AlphaFoldDB" id="K1ZIT5"/>
<gene>
    <name evidence="4" type="ORF">ACD_71C00173G0003</name>
</gene>
<accession>K1ZIT5</accession>
<feature type="region of interest" description="Disordered" evidence="2">
    <location>
        <begin position="29"/>
        <end position="107"/>
    </location>
</feature>
<dbReference type="EMBL" id="AMFJ01028904">
    <property type="protein sequence ID" value="EKD44343.1"/>
    <property type="molecule type" value="Genomic_DNA"/>
</dbReference>
<reference evidence="4" key="1">
    <citation type="journal article" date="2012" name="Science">
        <title>Fermentation, hydrogen, and sulfur metabolism in multiple uncultivated bacterial phyla.</title>
        <authorList>
            <person name="Wrighton K.C."/>
            <person name="Thomas B.C."/>
            <person name="Sharon I."/>
            <person name="Miller C.S."/>
            <person name="Castelle C.J."/>
            <person name="VerBerkmoes N.C."/>
            <person name="Wilkins M.J."/>
            <person name="Hettich R.L."/>
            <person name="Lipton M.S."/>
            <person name="Williams K.H."/>
            <person name="Long P.E."/>
            <person name="Banfield J.F."/>
        </authorList>
    </citation>
    <scope>NUCLEOTIDE SEQUENCE [LARGE SCALE GENOMIC DNA]</scope>
</reference>
<feature type="signal peptide" evidence="3">
    <location>
        <begin position="1"/>
        <end position="27"/>
    </location>
</feature>
<evidence type="ECO:0000256" key="1">
    <source>
        <dbReference type="SAM" id="Coils"/>
    </source>
</evidence>
<sequence length="287" mass="31175">MMHVKKIMSTAGLLLISSMVLISSVAADDTATSTTSVDSTTTSATTDGTNASVTTTSADGSTTSVTTDSTDATATSTTTDTSTTSTNEDAEDDNSDDSAPVVTEDRNNDGVVDAFEKCAFVEKKTEAECNAIKEAIKKQMWEMYGSGAYNPNAFQKNEKGGVIIKEMFQMKKKMQSEIKDIRKDMKEQVKEKKEEIKQMRKHLSEKLHNQLMKGIEKFTAERLNKVLANIEKAVAKVTASSMNEEKKAHMLGQLAEIKVIIQDKLDALSGNTTESTLIQDVLSGTGE</sequence>
<organism evidence="4">
    <name type="scientific">uncultured bacterium</name>
    <name type="common">gcode 4</name>
    <dbReference type="NCBI Taxonomy" id="1234023"/>
    <lineage>
        <taxon>Bacteria</taxon>
        <taxon>environmental samples</taxon>
    </lineage>
</organism>
<proteinExistence type="predicted"/>
<evidence type="ECO:0000256" key="2">
    <source>
        <dbReference type="SAM" id="MobiDB-lite"/>
    </source>
</evidence>
<keyword evidence="1" id="KW-0175">Coiled coil</keyword>
<protein>
    <submittedName>
        <fullName evidence="4">Uncharacterized protein</fullName>
    </submittedName>
</protein>
<evidence type="ECO:0000256" key="3">
    <source>
        <dbReference type="SAM" id="SignalP"/>
    </source>
</evidence>
<keyword evidence="3" id="KW-0732">Signal</keyword>
<feature type="compositionally biased region" description="Low complexity" evidence="2">
    <location>
        <begin position="29"/>
        <end position="87"/>
    </location>
</feature>
<comment type="caution">
    <text evidence="4">The sequence shown here is derived from an EMBL/GenBank/DDBJ whole genome shotgun (WGS) entry which is preliminary data.</text>
</comment>